<protein>
    <submittedName>
        <fullName evidence="5">Glycosyl transferase/isomerase</fullName>
    </submittedName>
</protein>
<dbReference type="SUPFAM" id="SSF53697">
    <property type="entry name" value="SIS domain"/>
    <property type="match status" value="1"/>
</dbReference>
<dbReference type="InterPro" id="IPR028098">
    <property type="entry name" value="Glyco_trans_4-like_N"/>
</dbReference>
<dbReference type="eggNOG" id="COG0279">
    <property type="taxonomic scope" value="Bacteria"/>
</dbReference>
<keyword evidence="5" id="KW-0413">Isomerase</keyword>
<gene>
    <name evidence="5" type="ORF">A605_05510</name>
</gene>
<dbReference type="GO" id="GO:0016757">
    <property type="term" value="F:glycosyltransferase activity"/>
    <property type="evidence" value="ECO:0007669"/>
    <property type="project" value="UniProtKB-KW"/>
</dbReference>
<dbReference type="HOGENOM" id="CLU_408673_0_0_11"/>
<reference evidence="5 6" key="1">
    <citation type="journal article" date="2012" name="Stand. Genomic Sci.">
        <title>Genome sequence of the halotolerant bacterium Corynebacterium halotolerans type strain YIM 70093(T) (= DSM 44683(T)).</title>
        <authorList>
            <person name="Ruckert C."/>
            <person name="Albersmeier A."/>
            <person name="Al-Dilaimi A."/>
            <person name="Niehaus K."/>
            <person name="Szczepanowski R."/>
            <person name="Kalinowski J."/>
        </authorList>
    </citation>
    <scope>NUCLEOTIDE SEQUENCE [LARGE SCALE GENOMIC DNA]</scope>
    <source>
        <strain evidence="5">YIM 70093</strain>
    </source>
</reference>
<dbReference type="InterPro" id="IPR046348">
    <property type="entry name" value="SIS_dom_sf"/>
</dbReference>
<evidence type="ECO:0000256" key="3">
    <source>
        <dbReference type="SAM" id="MobiDB-lite"/>
    </source>
</evidence>
<dbReference type="PATRIC" id="fig|1121362.3.peg.1109"/>
<evidence type="ECO:0000313" key="6">
    <source>
        <dbReference type="Proteomes" id="UP000011723"/>
    </source>
</evidence>
<dbReference type="EMBL" id="CP003697">
    <property type="protein sequence ID" value="AGF72108.1"/>
    <property type="molecule type" value="Genomic_DNA"/>
</dbReference>
<dbReference type="Gene3D" id="3.40.50.10490">
    <property type="entry name" value="Glucose-6-phosphate isomerase like protein, domain 1"/>
    <property type="match status" value="1"/>
</dbReference>
<dbReference type="GO" id="GO:0016853">
    <property type="term" value="F:isomerase activity"/>
    <property type="evidence" value="ECO:0007669"/>
    <property type="project" value="UniProtKB-KW"/>
</dbReference>
<dbReference type="Pfam" id="PF00534">
    <property type="entry name" value="Glycos_transf_1"/>
    <property type="match status" value="1"/>
</dbReference>
<dbReference type="PANTHER" id="PTHR12526">
    <property type="entry name" value="GLYCOSYLTRANSFERASE"/>
    <property type="match status" value="1"/>
</dbReference>
<dbReference type="GO" id="GO:0097367">
    <property type="term" value="F:carbohydrate derivative binding"/>
    <property type="evidence" value="ECO:0007669"/>
    <property type="project" value="InterPro"/>
</dbReference>
<dbReference type="InterPro" id="IPR035461">
    <property type="entry name" value="GmhA/DiaA"/>
</dbReference>
<evidence type="ECO:0000256" key="1">
    <source>
        <dbReference type="ARBA" id="ARBA00022676"/>
    </source>
</evidence>
<dbReference type="PROSITE" id="PS51464">
    <property type="entry name" value="SIS"/>
    <property type="match status" value="1"/>
</dbReference>
<dbReference type="Pfam" id="PF13439">
    <property type="entry name" value="Glyco_transf_4"/>
    <property type="match status" value="1"/>
</dbReference>
<dbReference type="GO" id="GO:1901135">
    <property type="term" value="P:carbohydrate derivative metabolic process"/>
    <property type="evidence" value="ECO:0007669"/>
    <property type="project" value="InterPro"/>
</dbReference>
<keyword evidence="1" id="KW-0328">Glycosyltransferase</keyword>
<accession>M1NL37</accession>
<dbReference type="KEGG" id="chn:A605_05510"/>
<dbReference type="SUPFAM" id="SSF53756">
    <property type="entry name" value="UDP-Glycosyltransferase/glycogen phosphorylase"/>
    <property type="match status" value="1"/>
</dbReference>
<name>M1NL37_9CORY</name>
<proteinExistence type="predicted"/>
<dbReference type="InterPro" id="IPR001296">
    <property type="entry name" value="Glyco_trans_1"/>
</dbReference>
<dbReference type="Proteomes" id="UP000011723">
    <property type="component" value="Chromosome"/>
</dbReference>
<dbReference type="STRING" id="1121362.A605_05510"/>
<keyword evidence="6" id="KW-1185">Reference proteome</keyword>
<dbReference type="AlphaFoldDB" id="M1NL37"/>
<keyword evidence="2 5" id="KW-0808">Transferase</keyword>
<dbReference type="OrthoDB" id="9810929at2"/>
<dbReference type="Pfam" id="PF13580">
    <property type="entry name" value="SIS_2"/>
    <property type="match status" value="1"/>
</dbReference>
<sequence length="677" mass="71465">MKISMVSEHASPLAALGGVDAGGQNVHVAALSEALADRGHDVTVFTRRDSEELPEAVVAGRGVTVVNISAGPHAHLPKDEFLPHMPELGSGIADYWRRHPDAIPDIVHSHFWMSGLAARTALDTAGLTDTPLVHTFHALGTVKRRHQGAADTSPAERVTLEPRVGQTATHVIATCSDEVRELEAMQVNPRQVSVIPCGVDLDLFGPQGEVEDTGGKRRILCVGRLVPRKGMDLLIRALPLLAERGFDDVELHIIGGGGEVTDLDHDPEARRLRAIARELGVADRVVLRGQVPRPDMPAVLRSADLVACTPWYEPFGIVPLEAMACGVPVLAAKVGGLSDTVVDGVTGLHVPPRDPAAVAEAAAGLLADPAAAAEMGAHGLRRARERYAWPVVAEATEDTYRRLLARQDAPAPAPGLTQTTTSGVLRLPVPDRTADTWDGIDGSGSDRNGEPAAVTTLSDDGIGAHLDGVETAVASLRAQSCTLARWGRELATKLSAGNRLLTAGNGGSAAEAQHLSSELVGRFQGDRPAFSAIALTTDASAVTAISNDYGYEEVFSRQIEGHARAGDVLLLLTTSGTSRNLLRAAETARKMGVRVWALTGPEPNPLTVLCDDVVAIDADSPNVQEAHLMAIHGVCRAFDAEVARLTTRRTATTAVPAATAVGARGSRSRTRDRYQEA</sequence>
<dbReference type="InterPro" id="IPR001347">
    <property type="entry name" value="SIS_dom"/>
</dbReference>
<feature type="region of interest" description="Disordered" evidence="3">
    <location>
        <begin position="432"/>
        <end position="451"/>
    </location>
</feature>
<feature type="domain" description="SIS" evidence="4">
    <location>
        <begin position="490"/>
        <end position="651"/>
    </location>
</feature>
<evidence type="ECO:0000313" key="5">
    <source>
        <dbReference type="EMBL" id="AGF72108.1"/>
    </source>
</evidence>
<evidence type="ECO:0000256" key="2">
    <source>
        <dbReference type="ARBA" id="ARBA00022679"/>
    </source>
</evidence>
<evidence type="ECO:0000259" key="4">
    <source>
        <dbReference type="PROSITE" id="PS51464"/>
    </source>
</evidence>
<dbReference type="eggNOG" id="COG0297">
    <property type="taxonomic scope" value="Bacteria"/>
</dbReference>
<dbReference type="Gene3D" id="3.40.50.2000">
    <property type="entry name" value="Glycogen Phosphorylase B"/>
    <property type="match status" value="2"/>
</dbReference>
<dbReference type="CDD" id="cd05006">
    <property type="entry name" value="SIS_GmhA"/>
    <property type="match status" value="1"/>
</dbReference>
<dbReference type="PANTHER" id="PTHR12526:SF635">
    <property type="entry name" value="GLYCOSYL TRANSFERASE GROUP 1"/>
    <property type="match status" value="1"/>
</dbReference>
<organism evidence="5 6">
    <name type="scientific">Corynebacterium halotolerans YIM 70093 = DSM 44683</name>
    <dbReference type="NCBI Taxonomy" id="1121362"/>
    <lineage>
        <taxon>Bacteria</taxon>
        <taxon>Bacillati</taxon>
        <taxon>Actinomycetota</taxon>
        <taxon>Actinomycetes</taxon>
        <taxon>Mycobacteriales</taxon>
        <taxon>Corynebacteriaceae</taxon>
        <taxon>Corynebacterium</taxon>
    </lineage>
</organism>